<proteinExistence type="predicted"/>
<dbReference type="Proteomes" id="UP000754563">
    <property type="component" value="Unassembled WGS sequence"/>
</dbReference>
<evidence type="ECO:0008006" key="4">
    <source>
        <dbReference type="Google" id="ProtNLM"/>
    </source>
</evidence>
<organism evidence="2 3">
    <name type="scientific">Candidatus Dojkabacteria bacterium</name>
    <dbReference type="NCBI Taxonomy" id="2099670"/>
    <lineage>
        <taxon>Bacteria</taxon>
        <taxon>Candidatus Dojkabacteria</taxon>
    </lineage>
</organism>
<name>A0A955RK04_9BACT</name>
<keyword evidence="1" id="KW-0472">Membrane</keyword>
<feature type="transmembrane region" description="Helical" evidence="1">
    <location>
        <begin position="81"/>
        <end position="106"/>
    </location>
</feature>
<evidence type="ECO:0000313" key="2">
    <source>
        <dbReference type="EMBL" id="MCA9385374.1"/>
    </source>
</evidence>
<sequence length="162" mass="17937">MLTKLSHGVTAFIAVTLILLLGQGALLSTTHAQPSYEDDYYYDDYEYDYSYPDEYDYDYDSYDYDDYYYSDYSSGGEEAGAVFLISLVCGLCLSLLIIGGIGFFVYKDAQKVGVENPILWAVLSALLGLLGILLYIFIARKNATDGATPKKQEAPSEPTKSA</sequence>
<evidence type="ECO:0000256" key="1">
    <source>
        <dbReference type="SAM" id="Phobius"/>
    </source>
</evidence>
<gene>
    <name evidence="2" type="ORF">KC717_01860</name>
</gene>
<keyword evidence="1" id="KW-0812">Transmembrane</keyword>
<dbReference type="EMBL" id="JAGQLH010000016">
    <property type="protein sequence ID" value="MCA9385374.1"/>
    <property type="molecule type" value="Genomic_DNA"/>
</dbReference>
<comment type="caution">
    <text evidence="2">The sequence shown here is derived from an EMBL/GenBank/DDBJ whole genome shotgun (WGS) entry which is preliminary data.</text>
</comment>
<dbReference type="AlphaFoldDB" id="A0A955RK04"/>
<protein>
    <recommendedName>
        <fullName evidence="4">Cardiolipin synthase N-terminal domain-containing protein</fullName>
    </recommendedName>
</protein>
<reference evidence="2" key="2">
    <citation type="journal article" date="2021" name="Microbiome">
        <title>Successional dynamics and alternative stable states in a saline activated sludge microbial community over 9 years.</title>
        <authorList>
            <person name="Wang Y."/>
            <person name="Ye J."/>
            <person name="Ju F."/>
            <person name="Liu L."/>
            <person name="Boyd J.A."/>
            <person name="Deng Y."/>
            <person name="Parks D.H."/>
            <person name="Jiang X."/>
            <person name="Yin X."/>
            <person name="Woodcroft B.J."/>
            <person name="Tyson G.W."/>
            <person name="Hugenholtz P."/>
            <person name="Polz M.F."/>
            <person name="Zhang T."/>
        </authorList>
    </citation>
    <scope>NUCLEOTIDE SEQUENCE</scope>
    <source>
        <strain evidence="2">HKST-UBA11</strain>
    </source>
</reference>
<reference evidence="2" key="1">
    <citation type="submission" date="2020-04" db="EMBL/GenBank/DDBJ databases">
        <authorList>
            <person name="Zhang T."/>
        </authorList>
    </citation>
    <scope>NUCLEOTIDE SEQUENCE</scope>
    <source>
        <strain evidence="2">HKST-UBA11</strain>
    </source>
</reference>
<accession>A0A955RK04</accession>
<evidence type="ECO:0000313" key="3">
    <source>
        <dbReference type="Proteomes" id="UP000754563"/>
    </source>
</evidence>
<feature type="transmembrane region" description="Helical" evidence="1">
    <location>
        <begin position="118"/>
        <end position="138"/>
    </location>
</feature>
<keyword evidence="1" id="KW-1133">Transmembrane helix</keyword>